<dbReference type="Gene3D" id="3.40.50.720">
    <property type="entry name" value="NAD(P)-binding Rossmann-like Domain"/>
    <property type="match status" value="1"/>
</dbReference>
<evidence type="ECO:0000313" key="4">
    <source>
        <dbReference type="Proteomes" id="UP000094626"/>
    </source>
</evidence>
<dbReference type="RefSeq" id="WP_069708476.1">
    <property type="nucleotide sequence ID" value="NZ_CP017075.1"/>
</dbReference>
<dbReference type="CDD" id="cd05233">
    <property type="entry name" value="SDR_c"/>
    <property type="match status" value="1"/>
</dbReference>
<dbReference type="KEGG" id="nre:BES08_12415"/>
<proteinExistence type="inferred from homology"/>
<dbReference type="GO" id="GO:0016491">
    <property type="term" value="F:oxidoreductase activity"/>
    <property type="evidence" value="ECO:0007669"/>
    <property type="project" value="UniProtKB-KW"/>
</dbReference>
<dbReference type="PRINTS" id="PR00080">
    <property type="entry name" value="SDRFAMILY"/>
</dbReference>
<dbReference type="PROSITE" id="PS00061">
    <property type="entry name" value="ADH_SHORT"/>
    <property type="match status" value="1"/>
</dbReference>
<comment type="similarity">
    <text evidence="1">Belongs to the short-chain dehydrogenases/reductases (SDR) family.</text>
</comment>
<evidence type="ECO:0000256" key="1">
    <source>
        <dbReference type="ARBA" id="ARBA00006484"/>
    </source>
</evidence>
<reference evidence="4" key="1">
    <citation type="journal article" date="2017" name="J. Biotechnol.">
        <title>Complete genome sequence of Novosphingobium resinovorum SA1, a versatile xenobiotic-degrading bacterium capable of utilizing sulfanilic acid.</title>
        <authorList>
            <person name="Hegedus B."/>
            <person name="Kos P.B."/>
            <person name="Balint B."/>
            <person name="Maroti G."/>
            <person name="Gan H.M."/>
            <person name="Perei K."/>
            <person name="Rakhely G."/>
        </authorList>
    </citation>
    <scope>NUCLEOTIDE SEQUENCE [LARGE SCALE GENOMIC DNA]</scope>
    <source>
        <strain evidence="4">SA1</strain>
    </source>
</reference>
<keyword evidence="4" id="KW-1185">Reference proteome</keyword>
<dbReference type="PANTHER" id="PTHR43180:SF66">
    <property type="entry name" value="SHORT-CHAIN DEHYDROGENASE_REDUCTASE FAMILY PROTEIN"/>
    <property type="match status" value="1"/>
</dbReference>
<keyword evidence="2" id="KW-0560">Oxidoreductase</keyword>
<dbReference type="FunFam" id="3.40.50.720:FF:000084">
    <property type="entry name" value="Short-chain dehydrogenase reductase"/>
    <property type="match status" value="1"/>
</dbReference>
<name>A0A1D8A5R4_9SPHN</name>
<dbReference type="PANTHER" id="PTHR43180">
    <property type="entry name" value="3-OXOACYL-(ACYL-CARRIER-PROTEIN) REDUCTASE (AFU_ORTHOLOGUE AFUA_6G11210)"/>
    <property type="match status" value="1"/>
</dbReference>
<dbReference type="InterPro" id="IPR020904">
    <property type="entry name" value="Sc_DH/Rdtase_CS"/>
</dbReference>
<protein>
    <submittedName>
        <fullName evidence="3">Oxidoreductase</fullName>
    </submittedName>
</protein>
<dbReference type="PRINTS" id="PR00081">
    <property type="entry name" value="GDHRDH"/>
</dbReference>
<sequence>MEGLVQGKVALITGAGSGLGRAAVLLFCEHGAKVVAADIDGDNAEETAALAKAAGGEALAVTCNVADPASVDAAVAQAVERFGRLDIIYNNAGITISPVPGKGLRSLVECEPEEMKRVEDVNINGVVYGCQAAIRQFEKQAGEGLGSGGAIVSTASVAGLMGYGGVLYGATKGAVVQLTRALAIEVADKGIRVNAVCPAGMLTHYAGMDPDSDNRERILQGMGKAHPLGKAIDPRDTASAALFLASDLAGNITGVNLPVDGGLSAGRKTGG</sequence>
<dbReference type="Pfam" id="PF13561">
    <property type="entry name" value="adh_short_C2"/>
    <property type="match status" value="1"/>
</dbReference>
<evidence type="ECO:0000256" key="2">
    <source>
        <dbReference type="ARBA" id="ARBA00023002"/>
    </source>
</evidence>
<evidence type="ECO:0000313" key="3">
    <source>
        <dbReference type="EMBL" id="AOR77469.1"/>
    </source>
</evidence>
<organism evidence="3 4">
    <name type="scientific">Novosphingobium resinovorum</name>
    <dbReference type="NCBI Taxonomy" id="158500"/>
    <lineage>
        <taxon>Bacteria</taxon>
        <taxon>Pseudomonadati</taxon>
        <taxon>Pseudomonadota</taxon>
        <taxon>Alphaproteobacteria</taxon>
        <taxon>Sphingomonadales</taxon>
        <taxon>Sphingomonadaceae</taxon>
        <taxon>Novosphingobium</taxon>
    </lineage>
</organism>
<accession>A0A1D8A5R4</accession>
<dbReference type="EMBL" id="CP017075">
    <property type="protein sequence ID" value="AOR77469.1"/>
    <property type="molecule type" value="Genomic_DNA"/>
</dbReference>
<dbReference type="InterPro" id="IPR002347">
    <property type="entry name" value="SDR_fam"/>
</dbReference>
<gene>
    <name evidence="3" type="ORF">BES08_12415</name>
</gene>
<dbReference type="Proteomes" id="UP000094626">
    <property type="component" value="Chromosome"/>
</dbReference>
<dbReference type="AlphaFoldDB" id="A0A1D8A5R4"/>
<dbReference type="InterPro" id="IPR036291">
    <property type="entry name" value="NAD(P)-bd_dom_sf"/>
</dbReference>
<dbReference type="OrthoDB" id="517007at2"/>
<dbReference type="SUPFAM" id="SSF51735">
    <property type="entry name" value="NAD(P)-binding Rossmann-fold domains"/>
    <property type="match status" value="1"/>
</dbReference>